<accession>A0A8T0XEY6</accession>
<dbReference type="AlphaFoldDB" id="A0A8T0XEY6"/>
<comment type="subcellular location">
    <subcellularLocation>
        <location evidence="1">Membrane</location>
        <topology evidence="1">Single-pass membrane protein</topology>
    </subcellularLocation>
</comment>
<evidence type="ECO:0000256" key="1">
    <source>
        <dbReference type="ARBA" id="ARBA00004167"/>
    </source>
</evidence>
<protein>
    <recommendedName>
        <fullName evidence="3">Wall-associated receptor kinase galacturonan-binding domain-containing protein</fullName>
    </recommendedName>
</protein>
<keyword evidence="5" id="KW-1185">Reference proteome</keyword>
<sequence>MFFNITSGGSGTNNYSISWNAPAKGITIQDYNAFYTLGCDFDINLFDHVGNPIGSCMSRCHGEVVPNQRLCNGIGCCFIMLQHEISGFHATIVRADAMAARSDSMHPDILAFMSDDYYTQNATDLFSSWTNTSTIGDAILEVAIMDQLSCESAKMNKASYGCATNSNCRNASSSYGGYHCYCSSYYPNQGNPYLLEGRSADYNPKAKQHCPTSCGNMNISFPFGLEEGCFGNERFRLNCTAAGETLFSIGDAQYHVNSVSVEDGTLTVSNMLTNSSSGKEAIIAQTNQYGIMEMDGPVEDEFDFSMEFDIVIKWAVTNSTCQKAQQNMSSYACRSLNSFCHDMTHGLIFMGYRCICSSGYKGNPYIQDGCQDITAMVYVKTLLEVLYAHHALMVKNLIPQGGGVLYQRSNGMFFWVLQLELVVALAP</sequence>
<dbReference type="Proteomes" id="UP000823388">
    <property type="component" value="Chromosome 1K"/>
</dbReference>
<gene>
    <name evidence="4" type="ORF">PVAP13_1KG393600</name>
</gene>
<proteinExistence type="predicted"/>
<keyword evidence="2" id="KW-0732">Signal</keyword>
<reference evidence="4 5" key="1">
    <citation type="submission" date="2020-05" db="EMBL/GenBank/DDBJ databases">
        <title>WGS assembly of Panicum virgatum.</title>
        <authorList>
            <person name="Lovell J.T."/>
            <person name="Jenkins J."/>
            <person name="Shu S."/>
            <person name="Juenger T.E."/>
            <person name="Schmutz J."/>
        </authorList>
    </citation>
    <scope>NUCLEOTIDE SEQUENCE [LARGE SCALE GENOMIC DNA]</scope>
    <source>
        <strain evidence="5">cv. AP13</strain>
    </source>
</reference>
<dbReference type="GO" id="GO:0016020">
    <property type="term" value="C:membrane"/>
    <property type="evidence" value="ECO:0007669"/>
    <property type="project" value="UniProtKB-SubCell"/>
</dbReference>
<evidence type="ECO:0000259" key="3">
    <source>
        <dbReference type="Pfam" id="PF13947"/>
    </source>
</evidence>
<feature type="domain" description="Wall-associated receptor kinase galacturonan-binding" evidence="3">
    <location>
        <begin position="210"/>
        <end position="269"/>
    </location>
</feature>
<dbReference type="Pfam" id="PF13947">
    <property type="entry name" value="GUB_WAK_bind"/>
    <property type="match status" value="1"/>
</dbReference>
<dbReference type="GO" id="GO:0030247">
    <property type="term" value="F:polysaccharide binding"/>
    <property type="evidence" value="ECO:0007669"/>
    <property type="project" value="InterPro"/>
</dbReference>
<dbReference type="PANTHER" id="PTHR33491">
    <property type="entry name" value="OSJNBA0016N04.9 PROTEIN"/>
    <property type="match status" value="1"/>
</dbReference>
<dbReference type="InterPro" id="IPR025287">
    <property type="entry name" value="WAK_GUB"/>
</dbReference>
<organism evidence="4 5">
    <name type="scientific">Panicum virgatum</name>
    <name type="common">Blackwell switchgrass</name>
    <dbReference type="NCBI Taxonomy" id="38727"/>
    <lineage>
        <taxon>Eukaryota</taxon>
        <taxon>Viridiplantae</taxon>
        <taxon>Streptophyta</taxon>
        <taxon>Embryophyta</taxon>
        <taxon>Tracheophyta</taxon>
        <taxon>Spermatophyta</taxon>
        <taxon>Magnoliopsida</taxon>
        <taxon>Liliopsida</taxon>
        <taxon>Poales</taxon>
        <taxon>Poaceae</taxon>
        <taxon>PACMAD clade</taxon>
        <taxon>Panicoideae</taxon>
        <taxon>Panicodae</taxon>
        <taxon>Paniceae</taxon>
        <taxon>Panicinae</taxon>
        <taxon>Panicum</taxon>
        <taxon>Panicum sect. Hiantes</taxon>
    </lineage>
</organism>
<name>A0A8T0XEY6_PANVG</name>
<dbReference type="EMBL" id="CM029037">
    <property type="protein sequence ID" value="KAG2660041.1"/>
    <property type="molecule type" value="Genomic_DNA"/>
</dbReference>
<evidence type="ECO:0000313" key="5">
    <source>
        <dbReference type="Proteomes" id="UP000823388"/>
    </source>
</evidence>
<evidence type="ECO:0000256" key="2">
    <source>
        <dbReference type="ARBA" id="ARBA00022729"/>
    </source>
</evidence>
<comment type="caution">
    <text evidence="4">The sequence shown here is derived from an EMBL/GenBank/DDBJ whole genome shotgun (WGS) entry which is preliminary data.</text>
</comment>
<evidence type="ECO:0000313" key="4">
    <source>
        <dbReference type="EMBL" id="KAG2660041.1"/>
    </source>
</evidence>